<accession>A0A369JNP6</accession>
<dbReference type="AlphaFoldDB" id="A0A369JNP6"/>
<dbReference type="Pfam" id="PF16815">
    <property type="entry name" value="HRI1"/>
    <property type="match status" value="1"/>
</dbReference>
<dbReference type="Gene3D" id="2.40.128.320">
    <property type="entry name" value="Protein HRI1, N-terminal domain"/>
    <property type="match status" value="1"/>
</dbReference>
<evidence type="ECO:0000313" key="2">
    <source>
        <dbReference type="Proteomes" id="UP000076154"/>
    </source>
</evidence>
<evidence type="ECO:0008006" key="3">
    <source>
        <dbReference type="Google" id="ProtNLM"/>
    </source>
</evidence>
<comment type="caution">
    <text evidence="1">The sequence shown here is derived from an EMBL/GenBank/DDBJ whole genome shotgun (WGS) entry which is preliminary data.</text>
</comment>
<proteinExistence type="predicted"/>
<name>A0A369JNP6_HYPMA</name>
<evidence type="ECO:0000313" key="1">
    <source>
        <dbReference type="EMBL" id="RDB23851.1"/>
    </source>
</evidence>
<dbReference type="EMBL" id="LUEZ02000046">
    <property type="protein sequence ID" value="RDB23851.1"/>
    <property type="molecule type" value="Genomic_DNA"/>
</dbReference>
<dbReference type="OrthoDB" id="4045395at2759"/>
<dbReference type="InParanoid" id="A0A369JNP6"/>
<protein>
    <recommendedName>
        <fullName evidence="3">Protein HRI1</fullName>
    </recommendedName>
</protein>
<dbReference type="Proteomes" id="UP000076154">
    <property type="component" value="Unassembled WGS sequence"/>
</dbReference>
<keyword evidence="2" id="KW-1185">Reference proteome</keyword>
<gene>
    <name evidence="1" type="ORF">Hypma_009225</name>
</gene>
<dbReference type="InterPro" id="IPR043047">
    <property type="entry name" value="Hri1_N_sf"/>
</dbReference>
<organism evidence="1 2">
    <name type="scientific">Hypsizygus marmoreus</name>
    <name type="common">White beech mushroom</name>
    <name type="synonym">Agaricus marmoreus</name>
    <dbReference type="NCBI Taxonomy" id="39966"/>
    <lineage>
        <taxon>Eukaryota</taxon>
        <taxon>Fungi</taxon>
        <taxon>Dikarya</taxon>
        <taxon>Basidiomycota</taxon>
        <taxon>Agaricomycotina</taxon>
        <taxon>Agaricomycetes</taxon>
        <taxon>Agaricomycetidae</taxon>
        <taxon>Agaricales</taxon>
        <taxon>Tricholomatineae</taxon>
        <taxon>Lyophyllaceae</taxon>
        <taxon>Hypsizygus</taxon>
    </lineage>
</organism>
<reference evidence="1" key="1">
    <citation type="submission" date="2018-04" db="EMBL/GenBank/DDBJ databases">
        <title>Whole genome sequencing of Hypsizygus marmoreus.</title>
        <authorList>
            <person name="Choi I.-G."/>
            <person name="Min B."/>
            <person name="Kim J.-G."/>
            <person name="Kim S."/>
            <person name="Oh Y.-L."/>
            <person name="Kong W.-S."/>
            <person name="Park H."/>
            <person name="Jeong J."/>
            <person name="Song E.-S."/>
        </authorList>
    </citation>
    <scope>NUCLEOTIDE SEQUENCE [LARGE SCALE GENOMIC DNA]</scope>
    <source>
        <strain evidence="1">51987-8</strain>
    </source>
</reference>
<dbReference type="STRING" id="39966.A0A369JNP6"/>
<sequence length="221" mass="25247">MSSTAPAAFVSFRLSIRWLPEEASEPTHTIVLTGVRRGIFLDVRFFKGTKELDWAFAGYRTTDPNNPNVIKFRHDIDSRTLESVEDSGTNTTLPDGTTLEIGEMIDPRTGKITPFEEIWRDREEGDPGSVLFIRNVSGTIWQARVGRWQMGLGRRRDGVFWAWQAERDHESKWKIKHSTEGVATDEVVWLPESGKIKEWLEGSTVMWLGDEWIVLERGLGV</sequence>
<dbReference type="InterPro" id="IPR031818">
    <property type="entry name" value="Hri1"/>
</dbReference>